<gene>
    <name evidence="4" type="ORF">BDU57DRAFT_496963</name>
</gene>
<dbReference type="EMBL" id="ML979135">
    <property type="protein sequence ID" value="KAF1916377.1"/>
    <property type="molecule type" value="Genomic_DNA"/>
</dbReference>
<dbReference type="OrthoDB" id="7392499at2759"/>
<protein>
    <recommendedName>
        <fullName evidence="2">Copper homeostasis protein cutC homolog</fullName>
    </recommendedName>
</protein>
<feature type="compositionally biased region" description="Basic and acidic residues" evidence="3">
    <location>
        <begin position="231"/>
        <end position="240"/>
    </location>
</feature>
<dbReference type="InterPro" id="IPR005627">
    <property type="entry name" value="CutC-like"/>
</dbReference>
<reference evidence="4" key="1">
    <citation type="journal article" date="2020" name="Stud. Mycol.">
        <title>101 Dothideomycetes genomes: a test case for predicting lifestyles and emergence of pathogens.</title>
        <authorList>
            <person name="Haridas S."/>
            <person name="Albert R."/>
            <person name="Binder M."/>
            <person name="Bloem J."/>
            <person name="Labutti K."/>
            <person name="Salamov A."/>
            <person name="Andreopoulos B."/>
            <person name="Baker S."/>
            <person name="Barry K."/>
            <person name="Bills G."/>
            <person name="Bluhm B."/>
            <person name="Cannon C."/>
            <person name="Castanera R."/>
            <person name="Culley D."/>
            <person name="Daum C."/>
            <person name="Ezra D."/>
            <person name="Gonzalez J."/>
            <person name="Henrissat B."/>
            <person name="Kuo A."/>
            <person name="Liang C."/>
            <person name="Lipzen A."/>
            <person name="Lutzoni F."/>
            <person name="Magnuson J."/>
            <person name="Mondo S."/>
            <person name="Nolan M."/>
            <person name="Ohm R."/>
            <person name="Pangilinan J."/>
            <person name="Park H.-J."/>
            <person name="Ramirez L."/>
            <person name="Alfaro M."/>
            <person name="Sun H."/>
            <person name="Tritt A."/>
            <person name="Yoshinaga Y."/>
            <person name="Zwiers L.-H."/>
            <person name="Turgeon B."/>
            <person name="Goodwin S."/>
            <person name="Spatafora J."/>
            <person name="Crous P."/>
            <person name="Grigoriev I."/>
        </authorList>
    </citation>
    <scope>NUCLEOTIDE SEQUENCE</scope>
    <source>
        <strain evidence="4">HMLAC05119</strain>
    </source>
</reference>
<dbReference type="InterPro" id="IPR036822">
    <property type="entry name" value="CutC-like_dom_sf"/>
</dbReference>
<feature type="region of interest" description="Disordered" evidence="3">
    <location>
        <begin position="219"/>
        <end position="240"/>
    </location>
</feature>
<dbReference type="PANTHER" id="PTHR12598">
    <property type="entry name" value="COPPER HOMEOSTASIS PROTEIN CUTC"/>
    <property type="match status" value="1"/>
</dbReference>
<dbReference type="AlphaFoldDB" id="A0A6A5QQS3"/>
<dbReference type="PANTHER" id="PTHR12598:SF0">
    <property type="entry name" value="COPPER HOMEOSTASIS PROTEIN CUTC HOMOLOG"/>
    <property type="match status" value="1"/>
</dbReference>
<proteinExistence type="inferred from homology"/>
<evidence type="ECO:0000256" key="1">
    <source>
        <dbReference type="ARBA" id="ARBA00007768"/>
    </source>
</evidence>
<keyword evidence="5" id="KW-1185">Reference proteome</keyword>
<name>A0A6A5QQS3_AMPQU</name>
<dbReference type="Proteomes" id="UP000800096">
    <property type="component" value="Unassembled WGS sequence"/>
</dbReference>
<evidence type="ECO:0000256" key="2">
    <source>
        <dbReference type="ARBA" id="ARBA00019014"/>
    </source>
</evidence>
<sequence length="240" mass="25737">MLEIACFTPSSALKAATHGADRIELCAHYSLGGLTPPIQDLLSMRNQLPPHIPINIMIRPRAGNFFYSTAEFESMRHSIALFAPLASGFVFGILDGHGRVDVARNSELVDIAAPLACTFHRAIDEIPAEEVHDAVEKVVACGFKSLLTSGGGKNAEEGIDVVKRLREKFGTRIEVVMGGGVRSGNVGSLKRRAGVEWIHSAAITGEGEEVDGEEVRRIKEVDDEGGMDGCGNRDQEVGDG</sequence>
<comment type="similarity">
    <text evidence="1">Belongs to the CutC family.</text>
</comment>
<dbReference type="Pfam" id="PF03932">
    <property type="entry name" value="CutC"/>
    <property type="match status" value="1"/>
</dbReference>
<dbReference type="GO" id="GO:0005507">
    <property type="term" value="F:copper ion binding"/>
    <property type="evidence" value="ECO:0007669"/>
    <property type="project" value="TreeGrafter"/>
</dbReference>
<evidence type="ECO:0000313" key="5">
    <source>
        <dbReference type="Proteomes" id="UP000800096"/>
    </source>
</evidence>
<evidence type="ECO:0000313" key="4">
    <source>
        <dbReference type="EMBL" id="KAF1916377.1"/>
    </source>
</evidence>
<accession>A0A6A5QQS3</accession>
<evidence type="ECO:0000256" key="3">
    <source>
        <dbReference type="SAM" id="MobiDB-lite"/>
    </source>
</evidence>
<organism evidence="4 5">
    <name type="scientific">Ampelomyces quisqualis</name>
    <name type="common">Powdery mildew agent</name>
    <dbReference type="NCBI Taxonomy" id="50730"/>
    <lineage>
        <taxon>Eukaryota</taxon>
        <taxon>Fungi</taxon>
        <taxon>Dikarya</taxon>
        <taxon>Ascomycota</taxon>
        <taxon>Pezizomycotina</taxon>
        <taxon>Dothideomycetes</taxon>
        <taxon>Pleosporomycetidae</taxon>
        <taxon>Pleosporales</taxon>
        <taxon>Pleosporineae</taxon>
        <taxon>Phaeosphaeriaceae</taxon>
        <taxon>Ampelomyces</taxon>
    </lineage>
</organism>
<dbReference type="SUPFAM" id="SSF110395">
    <property type="entry name" value="CutC-like"/>
    <property type="match status" value="1"/>
</dbReference>
<dbReference type="Gene3D" id="3.20.20.380">
    <property type="entry name" value="Copper homeostasis (CutC) domain"/>
    <property type="match status" value="1"/>
</dbReference>